<dbReference type="EMBL" id="JAVREJ010000016">
    <property type="protein sequence ID" value="MDT0352005.1"/>
    <property type="molecule type" value="Genomic_DNA"/>
</dbReference>
<sequence>MFDLAGQSSPGGVGWVWARTDLDTATVATARRELSSLLTTTGGVGTLLVYLGSECFVDLRGLRLLVEVAAQLRSQGGALAVVAPPYCLRQMVRLGRLEAQLPLLRTARQAASWARTHGSGDW</sequence>
<comment type="caution">
    <text evidence="2">The sequence shown here is derived from an EMBL/GenBank/DDBJ whole genome shotgun (WGS) entry which is preliminary data.</text>
</comment>
<evidence type="ECO:0000313" key="2">
    <source>
        <dbReference type="EMBL" id="MDT0352005.1"/>
    </source>
</evidence>
<dbReference type="InterPro" id="IPR036513">
    <property type="entry name" value="STAS_dom_sf"/>
</dbReference>
<dbReference type="Proteomes" id="UP001183202">
    <property type="component" value="Unassembled WGS sequence"/>
</dbReference>
<protein>
    <submittedName>
        <fullName evidence="2">STAS domain-containing protein</fullName>
    </submittedName>
</protein>
<dbReference type="InterPro" id="IPR058548">
    <property type="entry name" value="MlaB-like_STAS"/>
</dbReference>
<accession>A0ABU2NDI0</accession>
<gene>
    <name evidence="2" type="ORF">RM445_20970</name>
</gene>
<evidence type="ECO:0000313" key="3">
    <source>
        <dbReference type="Proteomes" id="UP001183202"/>
    </source>
</evidence>
<name>A0ABU2NDI0_9PSEU</name>
<proteinExistence type="predicted"/>
<dbReference type="Gene3D" id="3.30.750.24">
    <property type="entry name" value="STAS domain"/>
    <property type="match status" value="1"/>
</dbReference>
<dbReference type="InterPro" id="IPR002645">
    <property type="entry name" value="STAS_dom"/>
</dbReference>
<dbReference type="PROSITE" id="PS50801">
    <property type="entry name" value="STAS"/>
    <property type="match status" value="1"/>
</dbReference>
<dbReference type="Pfam" id="PF13466">
    <property type="entry name" value="STAS_2"/>
    <property type="match status" value="1"/>
</dbReference>
<feature type="domain" description="STAS" evidence="1">
    <location>
        <begin position="21"/>
        <end position="114"/>
    </location>
</feature>
<dbReference type="RefSeq" id="WP_311558514.1">
    <property type="nucleotide sequence ID" value="NZ_JAVREJ010000016.1"/>
</dbReference>
<reference evidence="3" key="1">
    <citation type="submission" date="2023-07" db="EMBL/GenBank/DDBJ databases">
        <title>30 novel species of actinomycetes from the DSMZ collection.</title>
        <authorList>
            <person name="Nouioui I."/>
        </authorList>
    </citation>
    <scope>NUCLEOTIDE SEQUENCE [LARGE SCALE GENOMIC DNA]</scope>
    <source>
        <strain evidence="3">DSM 45834</strain>
    </source>
</reference>
<dbReference type="SUPFAM" id="SSF52091">
    <property type="entry name" value="SpoIIaa-like"/>
    <property type="match status" value="1"/>
</dbReference>
<evidence type="ECO:0000259" key="1">
    <source>
        <dbReference type="PROSITE" id="PS50801"/>
    </source>
</evidence>
<organism evidence="2 3">
    <name type="scientific">Pseudonocardia charpentierae</name>
    <dbReference type="NCBI Taxonomy" id="3075545"/>
    <lineage>
        <taxon>Bacteria</taxon>
        <taxon>Bacillati</taxon>
        <taxon>Actinomycetota</taxon>
        <taxon>Actinomycetes</taxon>
        <taxon>Pseudonocardiales</taxon>
        <taxon>Pseudonocardiaceae</taxon>
        <taxon>Pseudonocardia</taxon>
    </lineage>
</organism>
<keyword evidence="3" id="KW-1185">Reference proteome</keyword>